<name>A0AA38VJR3_9PEZI</name>
<reference evidence="3" key="1">
    <citation type="submission" date="2022-07" db="EMBL/GenBank/DDBJ databases">
        <title>Fungi with potential for degradation of polypropylene.</title>
        <authorList>
            <person name="Gostincar C."/>
        </authorList>
    </citation>
    <scope>NUCLEOTIDE SEQUENCE</scope>
    <source>
        <strain evidence="3">EXF-13308</strain>
    </source>
</reference>
<dbReference type="Proteomes" id="UP001174694">
    <property type="component" value="Unassembled WGS sequence"/>
</dbReference>
<gene>
    <name evidence="3" type="ORF">NKR23_g9356</name>
</gene>
<dbReference type="AlphaFoldDB" id="A0AA38VJR3"/>
<keyword evidence="4" id="KW-1185">Reference proteome</keyword>
<proteinExistence type="inferred from homology"/>
<dbReference type="Pfam" id="PF00106">
    <property type="entry name" value="adh_short"/>
    <property type="match status" value="1"/>
</dbReference>
<comment type="caution">
    <text evidence="3">The sequence shown here is derived from an EMBL/GenBank/DDBJ whole genome shotgun (WGS) entry which is preliminary data.</text>
</comment>
<dbReference type="EMBL" id="JANBVO010000036">
    <property type="protein sequence ID" value="KAJ9137133.1"/>
    <property type="molecule type" value="Genomic_DNA"/>
</dbReference>
<evidence type="ECO:0000256" key="1">
    <source>
        <dbReference type="ARBA" id="ARBA00006484"/>
    </source>
</evidence>
<dbReference type="InterPro" id="IPR002347">
    <property type="entry name" value="SDR_fam"/>
</dbReference>
<dbReference type="PRINTS" id="PR00081">
    <property type="entry name" value="GDHRDH"/>
</dbReference>
<evidence type="ECO:0000313" key="3">
    <source>
        <dbReference type="EMBL" id="KAJ9137133.1"/>
    </source>
</evidence>
<accession>A0AA38VJR3</accession>
<dbReference type="PANTHER" id="PTHR44229:SF4">
    <property type="entry name" value="15-HYDROXYPROSTAGLANDIN DEHYDROGENASE [NAD(+)]"/>
    <property type="match status" value="1"/>
</dbReference>
<dbReference type="PANTHER" id="PTHR44229">
    <property type="entry name" value="15-HYDROXYPROSTAGLANDIN DEHYDROGENASE [NAD(+)]"/>
    <property type="match status" value="1"/>
</dbReference>
<protein>
    <submittedName>
        <fullName evidence="3">Uncharacterized protein</fullName>
    </submittedName>
</protein>
<sequence>MSNEFHPPPSAAALRSAVVVLVGGATGIGRATALALHTAGAHVVIGDITTPPGDEFESVTDPEARNSEHDLDVEVGTGSLRYLRCDISNYKEVHGLFQHAWNRFGRVDHAVACAGILERGKLFDPELTVETVGVQDDEALRVLQVNLVGAVNFSRVAVVFLRTERDDADRSLTLLGSVASIRESAGLFMYQTSKHGILGLLRSMRTPIYKRDGIRVNCICPGMTESAMTTSIIGAFRERNLATQTSEDVAKVIIGLLSEKDATGKAMYVEGAKAWEFEETMWETMPAWLGEEPTKMLKANAEFVASGALLKK</sequence>
<evidence type="ECO:0000313" key="4">
    <source>
        <dbReference type="Proteomes" id="UP001174694"/>
    </source>
</evidence>
<dbReference type="SUPFAM" id="SSF51735">
    <property type="entry name" value="NAD(P)-binding Rossmann-fold domains"/>
    <property type="match status" value="1"/>
</dbReference>
<keyword evidence="2" id="KW-0560">Oxidoreductase</keyword>
<dbReference type="GO" id="GO:0016616">
    <property type="term" value="F:oxidoreductase activity, acting on the CH-OH group of donors, NAD or NADP as acceptor"/>
    <property type="evidence" value="ECO:0007669"/>
    <property type="project" value="TreeGrafter"/>
</dbReference>
<dbReference type="Gene3D" id="3.40.50.720">
    <property type="entry name" value="NAD(P)-binding Rossmann-like Domain"/>
    <property type="match status" value="1"/>
</dbReference>
<dbReference type="GO" id="GO:0005737">
    <property type="term" value="C:cytoplasm"/>
    <property type="evidence" value="ECO:0007669"/>
    <property type="project" value="TreeGrafter"/>
</dbReference>
<organism evidence="3 4">
    <name type="scientific">Pleurostoma richardsiae</name>
    <dbReference type="NCBI Taxonomy" id="41990"/>
    <lineage>
        <taxon>Eukaryota</taxon>
        <taxon>Fungi</taxon>
        <taxon>Dikarya</taxon>
        <taxon>Ascomycota</taxon>
        <taxon>Pezizomycotina</taxon>
        <taxon>Sordariomycetes</taxon>
        <taxon>Sordariomycetidae</taxon>
        <taxon>Calosphaeriales</taxon>
        <taxon>Pleurostomataceae</taxon>
        <taxon>Pleurostoma</taxon>
    </lineage>
</organism>
<dbReference type="InterPro" id="IPR036291">
    <property type="entry name" value="NAD(P)-bd_dom_sf"/>
</dbReference>
<evidence type="ECO:0000256" key="2">
    <source>
        <dbReference type="ARBA" id="ARBA00023002"/>
    </source>
</evidence>
<comment type="similarity">
    <text evidence="1">Belongs to the short-chain dehydrogenases/reductases (SDR) family.</text>
</comment>